<dbReference type="KEGG" id="bfz:BAU07_26545"/>
<accession>A0A193GMP6</accession>
<organism evidence="1 2">
    <name type="scientific">Bordetella flabilis</name>
    <dbReference type="NCBI Taxonomy" id="463014"/>
    <lineage>
        <taxon>Bacteria</taxon>
        <taxon>Pseudomonadati</taxon>
        <taxon>Pseudomonadota</taxon>
        <taxon>Betaproteobacteria</taxon>
        <taxon>Burkholderiales</taxon>
        <taxon>Alcaligenaceae</taxon>
        <taxon>Bordetella</taxon>
    </lineage>
</organism>
<reference evidence="1 2" key="1">
    <citation type="submission" date="2016-06" db="EMBL/GenBank/DDBJ databases">
        <title>Complete genome sequences of Bordetella bronchialis and Bordetella flabilis.</title>
        <authorList>
            <person name="LiPuma J.J."/>
            <person name="Spilker T."/>
        </authorList>
    </citation>
    <scope>NUCLEOTIDE SEQUENCE [LARGE SCALE GENOMIC DNA]</scope>
    <source>
        <strain evidence="1 2">AU10664</strain>
        <plasmid evidence="1 2">unnamed1</plasmid>
    </source>
</reference>
<dbReference type="OrthoDB" id="9156055at2"/>
<dbReference type="RefSeq" id="WP_066665935.1">
    <property type="nucleotide sequence ID" value="NZ_CBCSCL010000020.1"/>
</dbReference>
<sequence>MTLSSAIQDVLASPPQTKADAATLLSKYPAKVQRQLIAAIYIGRDHINQQKLLDPNVSAADIDHIPEADFAGILYEKCGGSHDAAVGYLNAFKHCAKASNFDIEGL</sequence>
<keyword evidence="1" id="KW-0614">Plasmid</keyword>
<proteinExistence type="predicted"/>
<name>A0A193GMP6_9BORD</name>
<dbReference type="Proteomes" id="UP000091926">
    <property type="component" value="Plasmid unnamed1"/>
</dbReference>
<geneLocation type="plasmid" evidence="1 2">
    <name>unnamed1</name>
</geneLocation>
<dbReference type="EMBL" id="CP016173">
    <property type="protein sequence ID" value="ANN80883.1"/>
    <property type="molecule type" value="Genomic_DNA"/>
</dbReference>
<gene>
    <name evidence="1" type="ORF">BAU07_26545</name>
</gene>
<dbReference type="AlphaFoldDB" id="A0A193GMP6"/>
<evidence type="ECO:0000313" key="2">
    <source>
        <dbReference type="Proteomes" id="UP000091926"/>
    </source>
</evidence>
<protein>
    <submittedName>
        <fullName evidence="1">Uncharacterized protein</fullName>
    </submittedName>
</protein>
<keyword evidence="2" id="KW-1185">Reference proteome</keyword>
<evidence type="ECO:0000313" key="1">
    <source>
        <dbReference type="EMBL" id="ANN80883.1"/>
    </source>
</evidence>